<dbReference type="CDD" id="cd09620">
    <property type="entry name" value="CBM9_like_3"/>
    <property type="match status" value="1"/>
</dbReference>
<dbReference type="RefSeq" id="WP_163605364.1">
    <property type="nucleotide sequence ID" value="NZ_JAABOO010000001.1"/>
</dbReference>
<dbReference type="Pfam" id="PF06452">
    <property type="entry name" value="CBM9_1"/>
    <property type="match status" value="1"/>
</dbReference>
<dbReference type="GO" id="GO:0016052">
    <property type="term" value="P:carbohydrate catabolic process"/>
    <property type="evidence" value="ECO:0007669"/>
    <property type="project" value="InterPro"/>
</dbReference>
<dbReference type="PANTHER" id="PTHR35532:SF5">
    <property type="entry name" value="CARBOHYDRATE-BINDING DOMAIN-CONTAINING PROTEIN"/>
    <property type="match status" value="1"/>
</dbReference>
<accession>A0A6P0UKC8</accession>
<protein>
    <submittedName>
        <fullName evidence="3">Carbohydrate-binding family 9-like protein</fullName>
    </submittedName>
</protein>
<comment type="caution">
    <text evidence="3">The sequence shown here is derived from an EMBL/GenBank/DDBJ whole genome shotgun (WGS) entry which is preliminary data.</text>
</comment>
<evidence type="ECO:0000313" key="4">
    <source>
        <dbReference type="Proteomes" id="UP000468581"/>
    </source>
</evidence>
<keyword evidence="4" id="KW-1185">Reference proteome</keyword>
<feature type="chain" id="PRO_5027041997" evidence="1">
    <location>
        <begin position="23"/>
        <end position="368"/>
    </location>
</feature>
<dbReference type="AlphaFoldDB" id="A0A6P0UKC8"/>
<dbReference type="InterPro" id="IPR010502">
    <property type="entry name" value="Carb-bd_dom_fam9"/>
</dbReference>
<proteinExistence type="predicted"/>
<dbReference type="PANTHER" id="PTHR35532">
    <property type="entry name" value="SIMILAR TO POLYHYDROXYALKANOATE DEPOLYMERASE"/>
    <property type="match status" value="1"/>
</dbReference>
<feature type="domain" description="Carbohydrate-binding" evidence="2">
    <location>
        <begin position="53"/>
        <end position="241"/>
    </location>
</feature>
<reference evidence="3 4" key="1">
    <citation type="submission" date="2020-01" db="EMBL/GenBank/DDBJ databases">
        <title>Leptobacterium flavescens.</title>
        <authorList>
            <person name="Wang G."/>
        </authorList>
    </citation>
    <scope>NUCLEOTIDE SEQUENCE [LARGE SCALE GENOMIC DNA]</scope>
    <source>
        <strain evidence="3 4">KCTC 22160</strain>
    </source>
</reference>
<dbReference type="EMBL" id="JAABOO010000001">
    <property type="protein sequence ID" value="NER12338.1"/>
    <property type="molecule type" value="Genomic_DNA"/>
</dbReference>
<evidence type="ECO:0000256" key="1">
    <source>
        <dbReference type="SAM" id="SignalP"/>
    </source>
</evidence>
<dbReference type="GO" id="GO:0004553">
    <property type="term" value="F:hydrolase activity, hydrolyzing O-glycosyl compounds"/>
    <property type="evidence" value="ECO:0007669"/>
    <property type="project" value="InterPro"/>
</dbReference>
<keyword evidence="1" id="KW-0732">Signal</keyword>
<evidence type="ECO:0000313" key="3">
    <source>
        <dbReference type="EMBL" id="NER12338.1"/>
    </source>
</evidence>
<sequence>MSQYPKYFIFLFSLISCVAVYAQEAINVRLESGKDIVSPKTYVIHKTSGSITIDGKADEKDWINTPYTDAFIDIEGHKKPKYDTRVKMLWSDTYLYVYAKLTEDHIWGTLKKRDTVIFYNNDFEVFIDPSNDTHDYGEIEINALGTVWDLLLNKPYRSGAKPNTHWNLNDLKTAVYLDGTLNDPSDTDNFWAVEMAIPLRAFAELKNRPRTIPKDGEQWRINFSRVHWDFDLNKNRYSRKKVNDKYAPEYNWVWSNQGVINMHEPEKWGYVQFSDKLPNEKVVFQQKDPVHLRQVSYALYRKVSRGSLKELLKNKTGYTTEIIPVTEGNKTYKATFIKTYSGFNLMVTEIQKNISCIIREDGYSKIIK</sequence>
<dbReference type="PROSITE" id="PS51257">
    <property type="entry name" value="PROKAR_LIPOPROTEIN"/>
    <property type="match status" value="1"/>
</dbReference>
<dbReference type="Proteomes" id="UP000468581">
    <property type="component" value="Unassembled WGS sequence"/>
</dbReference>
<gene>
    <name evidence="3" type="ORF">GWK08_02710</name>
</gene>
<dbReference type="Gene3D" id="2.60.40.1190">
    <property type="match status" value="1"/>
</dbReference>
<name>A0A6P0UKC8_9FLAO</name>
<evidence type="ECO:0000259" key="2">
    <source>
        <dbReference type="Pfam" id="PF06452"/>
    </source>
</evidence>
<organism evidence="3 4">
    <name type="scientific">Leptobacterium flavescens</name>
    <dbReference type="NCBI Taxonomy" id="472055"/>
    <lineage>
        <taxon>Bacteria</taxon>
        <taxon>Pseudomonadati</taxon>
        <taxon>Bacteroidota</taxon>
        <taxon>Flavobacteriia</taxon>
        <taxon>Flavobacteriales</taxon>
        <taxon>Flavobacteriaceae</taxon>
        <taxon>Leptobacterium</taxon>
    </lineage>
</organism>
<dbReference type="GO" id="GO:0030246">
    <property type="term" value="F:carbohydrate binding"/>
    <property type="evidence" value="ECO:0007669"/>
    <property type="project" value="InterPro"/>
</dbReference>
<dbReference type="SUPFAM" id="SSF49344">
    <property type="entry name" value="CBD9-like"/>
    <property type="match status" value="1"/>
</dbReference>
<feature type="signal peptide" evidence="1">
    <location>
        <begin position="1"/>
        <end position="22"/>
    </location>
</feature>